<evidence type="ECO:0000313" key="4">
    <source>
        <dbReference type="Proteomes" id="UP000037122"/>
    </source>
</evidence>
<dbReference type="Pfam" id="PF00226">
    <property type="entry name" value="DnaJ"/>
    <property type="match status" value="1"/>
</dbReference>
<reference evidence="4" key="1">
    <citation type="journal article" date="2015" name="BMC Genomics">
        <title>Draft genome of a commonly misdiagnosed multidrug resistant pathogen Candida auris.</title>
        <authorList>
            <person name="Chatterjee S."/>
            <person name="Alampalli S.V."/>
            <person name="Nageshan R.K."/>
            <person name="Chettiar S.T."/>
            <person name="Joshi S."/>
            <person name="Tatu U.S."/>
        </authorList>
    </citation>
    <scope>NUCLEOTIDE SEQUENCE [LARGE SCALE GENOMIC DNA]</scope>
    <source>
        <strain evidence="4">6684</strain>
    </source>
</reference>
<dbReference type="InterPro" id="IPR001623">
    <property type="entry name" value="DnaJ_domain"/>
</dbReference>
<dbReference type="GO" id="GO:0005634">
    <property type="term" value="C:nucleus"/>
    <property type="evidence" value="ECO:0007669"/>
    <property type="project" value="TreeGrafter"/>
</dbReference>
<dbReference type="SUPFAM" id="SSF46565">
    <property type="entry name" value="Chaperone J-domain"/>
    <property type="match status" value="1"/>
</dbReference>
<dbReference type="AlphaFoldDB" id="A0A0L0NVM2"/>
<dbReference type="InterPro" id="IPR018253">
    <property type="entry name" value="DnaJ_domain_CS"/>
</dbReference>
<dbReference type="PROSITE" id="PS50076">
    <property type="entry name" value="DNAJ_2"/>
    <property type="match status" value="1"/>
</dbReference>
<evidence type="ECO:0000256" key="1">
    <source>
        <dbReference type="SAM" id="Coils"/>
    </source>
</evidence>
<dbReference type="EMBL" id="LGST01000041">
    <property type="protein sequence ID" value="KND97760.1"/>
    <property type="molecule type" value="Genomic_DNA"/>
</dbReference>
<protein>
    <recommendedName>
        <fullName evidence="2">J domain-containing protein</fullName>
    </recommendedName>
</protein>
<feature type="domain" description="J" evidence="2">
    <location>
        <begin position="4"/>
        <end position="71"/>
    </location>
</feature>
<dbReference type="Proteomes" id="UP000037122">
    <property type="component" value="Unassembled WGS sequence"/>
</dbReference>
<name>A0A0L0NVM2_CANAR</name>
<evidence type="ECO:0000313" key="3">
    <source>
        <dbReference type="EMBL" id="KND97760.1"/>
    </source>
</evidence>
<sequence length="268" mass="31395">MEINPYEVLEVEKDATPLAIKKAYKRLSLKFHPDKIQQQNLDHDNTFFPKIQFAYSILSDPAKRNRYDTTGSLGLLGEDPDDVFDWKDYFDLMTEKITIDMIEEDRAKYQGSEEEREDILHNFVYYEGDFLRLFEVIPHLEFDEAQESRVFDLLEDAIVKGELSMDHSMEKTWDKYKKSRKTKVKAMLKKLAREAKQAEKMAKKITKKPIKTEGDLAALIQKKNAGLLDNLISSLESKYGKLKGKKREAPVIDDEEFERIQRSMKKKK</sequence>
<dbReference type="VEuPathDB" id="FungiDB:CJJ09_005611"/>
<dbReference type="VEuPathDB" id="FungiDB:CJI96_0005073"/>
<dbReference type="InterPro" id="IPR052594">
    <property type="entry name" value="J_domain-containing_protein"/>
</dbReference>
<comment type="caution">
    <text evidence="3">The sequence shown here is derived from an EMBL/GenBank/DDBJ whole genome shotgun (WGS) entry which is preliminary data.</text>
</comment>
<accession>A0A0L0NVM2</accession>
<dbReference type="PANTHER" id="PTHR44144">
    <property type="entry name" value="DNAJ HOMOLOG SUBFAMILY C MEMBER 9"/>
    <property type="match status" value="1"/>
</dbReference>
<dbReference type="InterPro" id="IPR036869">
    <property type="entry name" value="J_dom_sf"/>
</dbReference>
<dbReference type="VEuPathDB" id="FungiDB:B9J08_002520"/>
<dbReference type="PANTHER" id="PTHR44144:SF1">
    <property type="entry name" value="DNAJ HOMOLOG SUBFAMILY C MEMBER 9"/>
    <property type="match status" value="1"/>
</dbReference>
<dbReference type="SMART" id="SM00271">
    <property type="entry name" value="DnaJ"/>
    <property type="match status" value="1"/>
</dbReference>
<dbReference type="VEuPathDB" id="FungiDB:CJJ07_002389"/>
<feature type="coiled-coil region" evidence="1">
    <location>
        <begin position="181"/>
        <end position="208"/>
    </location>
</feature>
<gene>
    <name evidence="3" type="ORF">QG37_06170</name>
</gene>
<dbReference type="PROSITE" id="PS00636">
    <property type="entry name" value="DNAJ_1"/>
    <property type="match status" value="1"/>
</dbReference>
<organism evidence="3 4">
    <name type="scientific">Candidozyma auris</name>
    <name type="common">Yeast</name>
    <name type="synonym">Candida auris</name>
    <dbReference type="NCBI Taxonomy" id="498019"/>
    <lineage>
        <taxon>Eukaryota</taxon>
        <taxon>Fungi</taxon>
        <taxon>Dikarya</taxon>
        <taxon>Ascomycota</taxon>
        <taxon>Saccharomycotina</taxon>
        <taxon>Pichiomycetes</taxon>
        <taxon>Metschnikowiaceae</taxon>
        <taxon>Candidozyma</taxon>
    </lineage>
</organism>
<dbReference type="VEuPathDB" id="FungiDB:QG37_06170"/>
<dbReference type="InterPro" id="IPR056453">
    <property type="entry name" value="HTH_DNAJC9"/>
</dbReference>
<evidence type="ECO:0000259" key="2">
    <source>
        <dbReference type="PROSITE" id="PS50076"/>
    </source>
</evidence>
<dbReference type="Gene3D" id="1.10.287.110">
    <property type="entry name" value="DnaJ domain"/>
    <property type="match status" value="1"/>
</dbReference>
<dbReference type="GO" id="GO:0005737">
    <property type="term" value="C:cytoplasm"/>
    <property type="evidence" value="ECO:0007669"/>
    <property type="project" value="TreeGrafter"/>
</dbReference>
<dbReference type="VEuPathDB" id="FungiDB:CJI97_002065"/>
<dbReference type="GO" id="GO:0031072">
    <property type="term" value="F:heat shock protein binding"/>
    <property type="evidence" value="ECO:0007669"/>
    <property type="project" value="TreeGrafter"/>
</dbReference>
<dbReference type="PRINTS" id="PR00625">
    <property type="entry name" value="JDOMAIN"/>
</dbReference>
<keyword evidence="1" id="KW-0175">Coiled coil</keyword>
<dbReference type="CDD" id="cd06257">
    <property type="entry name" value="DnaJ"/>
    <property type="match status" value="1"/>
</dbReference>
<proteinExistence type="predicted"/>
<dbReference type="Pfam" id="PF23302">
    <property type="entry name" value="HTH_DNAJC9"/>
    <property type="match status" value="1"/>
</dbReference>